<accession>A0ABR2FA19</accession>
<comment type="caution">
    <text evidence="6">The sequence shown here is derived from an EMBL/GenBank/DDBJ whole genome shotgun (WGS) entry which is preliminary data.</text>
</comment>
<gene>
    <name evidence="6" type="ORF">V6N12_062759</name>
</gene>
<dbReference type="PANTHER" id="PTHR11240:SF46">
    <property type="entry name" value="INTRACELLULAR RIBONUCLEASE LX-LIKE"/>
    <property type="match status" value="1"/>
</dbReference>
<comment type="similarity">
    <text evidence="1 4">Belongs to the RNase T2 family.</text>
</comment>
<protein>
    <submittedName>
        <fullName evidence="6">Uncharacterized protein</fullName>
    </submittedName>
</protein>
<reference evidence="6 7" key="1">
    <citation type="journal article" date="2024" name="G3 (Bethesda)">
        <title>Genome assembly of Hibiscus sabdariffa L. provides insights into metabolisms of medicinal natural products.</title>
        <authorList>
            <person name="Kim T."/>
        </authorList>
    </citation>
    <scope>NUCLEOTIDE SEQUENCE [LARGE SCALE GENOMIC DNA]</scope>
    <source>
        <strain evidence="6">TK-2024</strain>
        <tissue evidence="6">Old leaves</tissue>
    </source>
</reference>
<dbReference type="PROSITE" id="PS00530">
    <property type="entry name" value="RNASE_T2_1"/>
    <property type="match status" value="1"/>
</dbReference>
<dbReference type="InterPro" id="IPR001568">
    <property type="entry name" value="RNase_T2-like"/>
</dbReference>
<dbReference type="Proteomes" id="UP001472677">
    <property type="component" value="Unassembled WGS sequence"/>
</dbReference>
<dbReference type="InterPro" id="IPR018188">
    <property type="entry name" value="RNase_T2_His_AS_1"/>
</dbReference>
<dbReference type="PANTHER" id="PTHR11240">
    <property type="entry name" value="RIBONUCLEASE T2"/>
    <property type="match status" value="1"/>
</dbReference>
<feature type="chain" id="PRO_5045358607" evidence="5">
    <location>
        <begin position="21"/>
        <end position="254"/>
    </location>
</feature>
<evidence type="ECO:0000256" key="5">
    <source>
        <dbReference type="SAM" id="SignalP"/>
    </source>
</evidence>
<keyword evidence="2" id="KW-0540">Nuclease</keyword>
<evidence type="ECO:0000256" key="2">
    <source>
        <dbReference type="ARBA" id="ARBA00022722"/>
    </source>
</evidence>
<keyword evidence="7" id="KW-1185">Reference proteome</keyword>
<evidence type="ECO:0000313" key="6">
    <source>
        <dbReference type="EMBL" id="KAK8575082.1"/>
    </source>
</evidence>
<dbReference type="Gene3D" id="3.90.730.10">
    <property type="entry name" value="Ribonuclease T2-like"/>
    <property type="match status" value="1"/>
</dbReference>
<dbReference type="EMBL" id="JBBPBM010000007">
    <property type="protein sequence ID" value="KAK8575082.1"/>
    <property type="molecule type" value="Genomic_DNA"/>
</dbReference>
<evidence type="ECO:0000256" key="4">
    <source>
        <dbReference type="RuleBase" id="RU004328"/>
    </source>
</evidence>
<proteinExistence type="inferred from homology"/>
<dbReference type="InterPro" id="IPR036430">
    <property type="entry name" value="RNase_T2-like_sf"/>
</dbReference>
<keyword evidence="3" id="KW-0456">Lyase</keyword>
<organism evidence="6 7">
    <name type="scientific">Hibiscus sabdariffa</name>
    <name type="common">roselle</name>
    <dbReference type="NCBI Taxonomy" id="183260"/>
    <lineage>
        <taxon>Eukaryota</taxon>
        <taxon>Viridiplantae</taxon>
        <taxon>Streptophyta</taxon>
        <taxon>Embryophyta</taxon>
        <taxon>Tracheophyta</taxon>
        <taxon>Spermatophyta</taxon>
        <taxon>Magnoliopsida</taxon>
        <taxon>eudicotyledons</taxon>
        <taxon>Gunneridae</taxon>
        <taxon>Pentapetalae</taxon>
        <taxon>rosids</taxon>
        <taxon>malvids</taxon>
        <taxon>Malvales</taxon>
        <taxon>Malvaceae</taxon>
        <taxon>Malvoideae</taxon>
        <taxon>Hibiscus</taxon>
    </lineage>
</organism>
<evidence type="ECO:0000256" key="1">
    <source>
        <dbReference type="ARBA" id="ARBA00007469"/>
    </source>
</evidence>
<dbReference type="SUPFAM" id="SSF55895">
    <property type="entry name" value="Ribonuclease Rh-like"/>
    <property type="match status" value="1"/>
</dbReference>
<keyword evidence="5" id="KW-0732">Signal</keyword>
<dbReference type="Pfam" id="PF00445">
    <property type="entry name" value="Ribonuclease_T2"/>
    <property type="match status" value="1"/>
</dbReference>
<name>A0ABR2FA19_9ROSI</name>
<evidence type="ECO:0000256" key="3">
    <source>
        <dbReference type="ARBA" id="ARBA00023239"/>
    </source>
</evidence>
<feature type="signal peptide" evidence="5">
    <location>
        <begin position="1"/>
        <end position="20"/>
    </location>
</feature>
<sequence length="254" mass="28065">MVIKQLFAAVVVSLVVSAQGSEFPMYKLSLIWPSSACIPRFSCKTPIPTIFTIHGLWPSCKDGTGVPPYNPCANNCNANPTSPGQILDALQPITAELREKWPTLIAGQIDEDFWKTEWSHHGMCSDYSQDPLGYFSETLKLAKSSTYDPLQVLGVEPSNTSYPIDTLLENVKKKVGSYPQISCSLPFKGVKQLYLKEIRFCFKRGKPVSTLQNCPDDMDNVCRSVEPLERTVMFPPATATISGFNATGELLAFT</sequence>
<evidence type="ECO:0000313" key="7">
    <source>
        <dbReference type="Proteomes" id="UP001472677"/>
    </source>
</evidence>
<keyword evidence="2" id="KW-0378">Hydrolase</keyword>